<dbReference type="AlphaFoldDB" id="A0AAE8SKK2"/>
<evidence type="ECO:0000313" key="3">
    <source>
        <dbReference type="Proteomes" id="UP001187734"/>
    </source>
</evidence>
<reference evidence="2" key="1">
    <citation type="submission" date="2018-03" db="EMBL/GenBank/DDBJ databases">
        <authorList>
            <person name="Guldener U."/>
        </authorList>
    </citation>
    <scope>NUCLEOTIDE SEQUENCE</scope>
</reference>
<comment type="caution">
    <text evidence="2">The sequence shown here is derived from an EMBL/GenBank/DDBJ whole genome shotgun (WGS) entry which is preliminary data.</text>
</comment>
<feature type="compositionally biased region" description="Basic and acidic residues" evidence="1">
    <location>
        <begin position="1"/>
        <end position="11"/>
    </location>
</feature>
<evidence type="ECO:0000256" key="1">
    <source>
        <dbReference type="SAM" id="MobiDB-lite"/>
    </source>
</evidence>
<dbReference type="EMBL" id="ONZP01000331">
    <property type="protein sequence ID" value="SPJ81725.1"/>
    <property type="molecule type" value="Genomic_DNA"/>
</dbReference>
<name>A0AAE8SKK2_9HYPO</name>
<organism evidence="2 3">
    <name type="scientific">Fusarium torulosum</name>
    <dbReference type="NCBI Taxonomy" id="33205"/>
    <lineage>
        <taxon>Eukaryota</taxon>
        <taxon>Fungi</taxon>
        <taxon>Dikarya</taxon>
        <taxon>Ascomycota</taxon>
        <taxon>Pezizomycotina</taxon>
        <taxon>Sordariomycetes</taxon>
        <taxon>Hypocreomycetidae</taxon>
        <taxon>Hypocreales</taxon>
        <taxon>Nectriaceae</taxon>
        <taxon>Fusarium</taxon>
    </lineage>
</organism>
<sequence>MCPPKDSDGQKMGKLSAPSTPAGFPDLHDASLSQSSEDQQALMRIQGSWNEHGDTWSSDMKEKILRHLPDVQTTEINKDTPSKHKLYSVEFDFASWVLLRCIYPDQELPVLKALLVAMHPDTNPYSFAGPDLTKMRETAKKSWHKRDDAVSGSSKIAKSGPRLVTDEKPGATGQPRWKPSNNPVLPYPRPLMHYVYDVEFCVGKLMLRTRSGTFMYVESLKSKLGKAIKKCTRTSYKNPKGMAVGHAASEKNPMLDFKFLESSEFAPSVNDSAPGLSDEQFEELKAYICKMAATANYHLGGKMNNMHAWTESKIKDMETKIKNESAESGKQLSALASEVSELRAMIKAVHREKKVMDELEGRIISLEKCIMSL</sequence>
<feature type="region of interest" description="Disordered" evidence="1">
    <location>
        <begin position="142"/>
        <end position="181"/>
    </location>
</feature>
<accession>A0AAE8SKK2</accession>
<dbReference type="Proteomes" id="UP001187734">
    <property type="component" value="Unassembled WGS sequence"/>
</dbReference>
<evidence type="ECO:0000313" key="2">
    <source>
        <dbReference type="EMBL" id="SPJ81725.1"/>
    </source>
</evidence>
<feature type="region of interest" description="Disordered" evidence="1">
    <location>
        <begin position="1"/>
        <end position="40"/>
    </location>
</feature>
<gene>
    <name evidence="2" type="ORF">FTOL_09130</name>
</gene>
<proteinExistence type="predicted"/>
<keyword evidence="3" id="KW-1185">Reference proteome</keyword>
<protein>
    <submittedName>
        <fullName evidence="2">Uncharacterized protein</fullName>
    </submittedName>
</protein>